<evidence type="ECO:0000256" key="2">
    <source>
        <dbReference type="ARBA" id="ARBA00009074"/>
    </source>
</evidence>
<feature type="transmembrane region" description="Helical" evidence="6">
    <location>
        <begin position="180"/>
        <end position="198"/>
    </location>
</feature>
<keyword evidence="5 6" id="KW-0472">Membrane</keyword>
<keyword evidence="4 6" id="KW-1133">Transmembrane helix</keyword>
<dbReference type="EnsemblPlants" id="Kaladp0001s0034.1.v1.1">
    <property type="protein sequence ID" value="Kaladp0001s0034.1.v1.1.CDS.1"/>
    <property type="gene ID" value="Kaladp0001s0034.v1.1"/>
</dbReference>
<comment type="similarity">
    <text evidence="2">Belongs to the UPF0496 family.</text>
</comment>
<evidence type="ECO:0000256" key="5">
    <source>
        <dbReference type="ARBA" id="ARBA00023136"/>
    </source>
</evidence>
<evidence type="ECO:0000256" key="6">
    <source>
        <dbReference type="SAM" id="Phobius"/>
    </source>
</evidence>
<dbReference type="AlphaFoldDB" id="A0A7N0R812"/>
<dbReference type="GO" id="GO:0016020">
    <property type="term" value="C:membrane"/>
    <property type="evidence" value="ECO:0007669"/>
    <property type="project" value="UniProtKB-SubCell"/>
</dbReference>
<dbReference type="Gramene" id="Kaladp0001s0034.1.v1.1">
    <property type="protein sequence ID" value="Kaladp0001s0034.1.v1.1.CDS.1"/>
    <property type="gene ID" value="Kaladp0001s0034.v1.1"/>
</dbReference>
<evidence type="ECO:0000256" key="4">
    <source>
        <dbReference type="ARBA" id="ARBA00022989"/>
    </source>
</evidence>
<evidence type="ECO:0000256" key="1">
    <source>
        <dbReference type="ARBA" id="ARBA00004370"/>
    </source>
</evidence>
<dbReference type="InterPro" id="IPR007749">
    <property type="entry name" value="DUF677"/>
</dbReference>
<keyword evidence="8" id="KW-1185">Reference proteome</keyword>
<proteinExistence type="inferred from homology"/>
<dbReference type="PANTHER" id="PTHR31113">
    <property type="entry name" value="UPF0496 PROTEIN 3-RELATED"/>
    <property type="match status" value="1"/>
</dbReference>
<dbReference type="Pfam" id="PF05055">
    <property type="entry name" value="DUF677"/>
    <property type="match status" value="1"/>
</dbReference>
<protein>
    <submittedName>
        <fullName evidence="7">Uncharacterized protein</fullName>
    </submittedName>
</protein>
<evidence type="ECO:0000256" key="3">
    <source>
        <dbReference type="ARBA" id="ARBA00022692"/>
    </source>
</evidence>
<keyword evidence="3 6" id="KW-0812">Transmembrane</keyword>
<reference evidence="7" key="1">
    <citation type="submission" date="2021-01" db="UniProtKB">
        <authorList>
            <consortium name="EnsemblPlants"/>
        </authorList>
    </citation>
    <scope>IDENTIFICATION</scope>
</reference>
<organism evidence="7 8">
    <name type="scientific">Kalanchoe fedtschenkoi</name>
    <name type="common">Lavender scallops</name>
    <name type="synonym">South American air plant</name>
    <dbReference type="NCBI Taxonomy" id="63787"/>
    <lineage>
        <taxon>Eukaryota</taxon>
        <taxon>Viridiplantae</taxon>
        <taxon>Streptophyta</taxon>
        <taxon>Embryophyta</taxon>
        <taxon>Tracheophyta</taxon>
        <taxon>Spermatophyta</taxon>
        <taxon>Magnoliopsida</taxon>
        <taxon>eudicotyledons</taxon>
        <taxon>Gunneridae</taxon>
        <taxon>Pentapetalae</taxon>
        <taxon>Saxifragales</taxon>
        <taxon>Crassulaceae</taxon>
        <taxon>Kalanchoe</taxon>
    </lineage>
</organism>
<dbReference type="Proteomes" id="UP000594263">
    <property type="component" value="Unplaced"/>
</dbReference>
<accession>A0A7N0R812</accession>
<dbReference type="OMA" id="IAMRGHG"/>
<feature type="transmembrane region" description="Helical" evidence="6">
    <location>
        <begin position="204"/>
        <end position="221"/>
    </location>
</feature>
<sequence>MCTKVQGQLSKLNANNDKFTSPSASSSSSLVPTSSYLYMHFSDYLLEPQPEMLAKIGSSNHVNHLLIDYFKASSEACDLCESLLRSIHQTRANYRVIKKVIKLNKRLTDCRDGCAEDDSKCAPILRELGRFVLLKNPLSLINNCQYQNIHKSHKVLLSRLTCARKKINKRAKLTKCCKKVGRYCLVIGYSALTVALLAVLVHSMVGLVAAPGLFIFALSLFKKKVKHHNIRTSVDQNSVKRLDGQLDVAAKGLYILMNDLDTMSRLVRRLHDEVEHGKSIASVCVRNGKREVMDEVVKEFHAHNRVFMEQLEELEERIYLCFVTINRSRRLVMQEILTPPVKA</sequence>
<evidence type="ECO:0000313" key="8">
    <source>
        <dbReference type="Proteomes" id="UP000594263"/>
    </source>
</evidence>
<name>A0A7N0R812_KALFE</name>
<comment type="subcellular location">
    <subcellularLocation>
        <location evidence="1">Membrane</location>
    </subcellularLocation>
</comment>
<dbReference type="PANTHER" id="PTHR31113:SF20">
    <property type="entry name" value="UPF0496 PROTEIN 2-RELATED"/>
    <property type="match status" value="1"/>
</dbReference>
<evidence type="ECO:0000313" key="7">
    <source>
        <dbReference type="EnsemblPlants" id="Kaladp0001s0034.1.v1.1.CDS.1"/>
    </source>
</evidence>